<name>A0A392MGC8_9FABA</name>
<keyword evidence="3" id="KW-1185">Reference proteome</keyword>
<evidence type="ECO:0000313" key="2">
    <source>
        <dbReference type="EMBL" id="MCH86560.1"/>
    </source>
</evidence>
<dbReference type="Proteomes" id="UP000265520">
    <property type="component" value="Unassembled WGS sequence"/>
</dbReference>
<gene>
    <name evidence="2" type="ORF">A2U01_0007418</name>
</gene>
<proteinExistence type="predicted"/>
<feature type="region of interest" description="Disordered" evidence="1">
    <location>
        <begin position="1"/>
        <end position="30"/>
    </location>
</feature>
<feature type="non-terminal residue" evidence="2">
    <location>
        <position position="30"/>
    </location>
</feature>
<organism evidence="2 3">
    <name type="scientific">Trifolium medium</name>
    <dbReference type="NCBI Taxonomy" id="97028"/>
    <lineage>
        <taxon>Eukaryota</taxon>
        <taxon>Viridiplantae</taxon>
        <taxon>Streptophyta</taxon>
        <taxon>Embryophyta</taxon>
        <taxon>Tracheophyta</taxon>
        <taxon>Spermatophyta</taxon>
        <taxon>Magnoliopsida</taxon>
        <taxon>eudicotyledons</taxon>
        <taxon>Gunneridae</taxon>
        <taxon>Pentapetalae</taxon>
        <taxon>rosids</taxon>
        <taxon>fabids</taxon>
        <taxon>Fabales</taxon>
        <taxon>Fabaceae</taxon>
        <taxon>Papilionoideae</taxon>
        <taxon>50 kb inversion clade</taxon>
        <taxon>NPAAA clade</taxon>
        <taxon>Hologalegina</taxon>
        <taxon>IRL clade</taxon>
        <taxon>Trifolieae</taxon>
        <taxon>Trifolium</taxon>
    </lineage>
</organism>
<dbReference type="AlphaFoldDB" id="A0A392MGC8"/>
<reference evidence="2 3" key="1">
    <citation type="journal article" date="2018" name="Front. Plant Sci.">
        <title>Red Clover (Trifolium pratense) and Zigzag Clover (T. medium) - A Picture of Genomic Similarities and Differences.</title>
        <authorList>
            <person name="Dluhosova J."/>
            <person name="Istvanek J."/>
            <person name="Nedelnik J."/>
            <person name="Repkova J."/>
        </authorList>
    </citation>
    <scope>NUCLEOTIDE SEQUENCE [LARGE SCALE GENOMIC DNA]</scope>
    <source>
        <strain evidence="3">cv. 10/8</strain>
        <tissue evidence="2">Leaf</tissue>
    </source>
</reference>
<dbReference type="EMBL" id="LXQA010010526">
    <property type="protein sequence ID" value="MCH86560.1"/>
    <property type="molecule type" value="Genomic_DNA"/>
</dbReference>
<sequence length="30" mass="3211">MAARVKVNGGDPRNAKGDTNGGCEQRHEWG</sequence>
<evidence type="ECO:0000256" key="1">
    <source>
        <dbReference type="SAM" id="MobiDB-lite"/>
    </source>
</evidence>
<comment type="caution">
    <text evidence="2">The sequence shown here is derived from an EMBL/GenBank/DDBJ whole genome shotgun (WGS) entry which is preliminary data.</text>
</comment>
<accession>A0A392MGC8</accession>
<evidence type="ECO:0000313" key="3">
    <source>
        <dbReference type="Proteomes" id="UP000265520"/>
    </source>
</evidence>
<protein>
    <submittedName>
        <fullName evidence="2">Uncharacterized protein</fullName>
    </submittedName>
</protein>